<comment type="caution">
    <text evidence="8">The sequence shown here is derived from an EMBL/GenBank/DDBJ whole genome shotgun (WGS) entry which is preliminary data.</text>
</comment>
<dbReference type="CDD" id="cd03360">
    <property type="entry name" value="LbH_AT_putative"/>
    <property type="match status" value="1"/>
</dbReference>
<dbReference type="RefSeq" id="WP_121719470.1">
    <property type="nucleotide sequence ID" value="NZ_CAMQVO010000070.1"/>
</dbReference>
<dbReference type="InterPro" id="IPR050179">
    <property type="entry name" value="Trans_hexapeptide_repeat"/>
</dbReference>
<keyword evidence="3" id="KW-0677">Repeat</keyword>
<name>A0A6G1ZHU5_9BACT</name>
<protein>
    <submittedName>
        <fullName evidence="8">Acetyltransferase</fullName>
    </submittedName>
</protein>
<dbReference type="Gene3D" id="3.40.50.20">
    <property type="match status" value="1"/>
</dbReference>
<evidence type="ECO:0000313" key="8">
    <source>
        <dbReference type="EMBL" id="MRY13385.1"/>
    </source>
</evidence>
<sequence length="207" mass="21710">MYLYGASGHAKVIIDILKANHIEIEGLVDDNPNINELLGYPVFHGREDISPLIISIGDNKIRQMIAHKLNVEFGTAIHPSAMISPYAIVREGSVIMQGAVVQSCACIGKHCIVNTGVSVDHECVIGDYVHISPHSTLCGNVHVGEGCWIGAGTTVLPGVKVGKWSVIGAGSVVAKDIPDGVLAVGNRCKTIKTLNIEVLTSVNGGGG</sequence>
<dbReference type="GO" id="GO:0016746">
    <property type="term" value="F:acyltransferase activity"/>
    <property type="evidence" value="ECO:0007669"/>
    <property type="project" value="UniProtKB-KW"/>
</dbReference>
<accession>A0A6G1ZHU5</accession>
<evidence type="ECO:0000256" key="1">
    <source>
        <dbReference type="ARBA" id="ARBA00007274"/>
    </source>
</evidence>
<evidence type="ECO:0000256" key="6">
    <source>
        <dbReference type="PIRSR" id="PIRSR620019-2"/>
    </source>
</evidence>
<dbReference type="InterPro" id="IPR018357">
    <property type="entry name" value="Hexapep_transf_CS"/>
</dbReference>
<dbReference type="NCBIfam" id="TIGR03570">
    <property type="entry name" value="NeuD_NnaD"/>
    <property type="match status" value="1"/>
</dbReference>
<evidence type="ECO:0000256" key="4">
    <source>
        <dbReference type="ARBA" id="ARBA00023315"/>
    </source>
</evidence>
<dbReference type="SUPFAM" id="SSF51161">
    <property type="entry name" value="Trimeric LpxA-like enzymes"/>
    <property type="match status" value="1"/>
</dbReference>
<proteinExistence type="inferred from homology"/>
<comment type="similarity">
    <text evidence="1">Belongs to the transferase hexapeptide repeat family.</text>
</comment>
<feature type="domain" description="PglD N-terminal" evidence="7">
    <location>
        <begin position="2"/>
        <end position="69"/>
    </location>
</feature>
<feature type="binding site" evidence="6">
    <location>
        <position position="130"/>
    </location>
    <ligand>
        <name>acetyl-CoA</name>
        <dbReference type="ChEBI" id="CHEBI:57288"/>
    </ligand>
</feature>
<dbReference type="PANTHER" id="PTHR43300">
    <property type="entry name" value="ACETYLTRANSFERASE"/>
    <property type="match status" value="1"/>
</dbReference>
<dbReference type="InterPro" id="IPR001451">
    <property type="entry name" value="Hexapep"/>
</dbReference>
<dbReference type="AlphaFoldDB" id="A0A6G1ZHU5"/>
<dbReference type="Gene3D" id="2.160.10.10">
    <property type="entry name" value="Hexapeptide repeat proteins"/>
    <property type="match status" value="1"/>
</dbReference>
<feature type="binding site" evidence="6">
    <location>
        <position position="57"/>
    </location>
    <ligand>
        <name>substrate</name>
    </ligand>
</feature>
<evidence type="ECO:0000256" key="2">
    <source>
        <dbReference type="ARBA" id="ARBA00022679"/>
    </source>
</evidence>
<evidence type="ECO:0000256" key="5">
    <source>
        <dbReference type="PIRSR" id="PIRSR620019-1"/>
    </source>
</evidence>
<dbReference type="InterPro" id="IPR011004">
    <property type="entry name" value="Trimer_LpxA-like_sf"/>
</dbReference>
<feature type="site" description="Increases basicity of active site His" evidence="5">
    <location>
        <position position="122"/>
    </location>
</feature>
<dbReference type="PANTHER" id="PTHR43300:SF7">
    <property type="entry name" value="UDP-N-ACETYLBACILLOSAMINE N-ACETYLTRANSFERASE"/>
    <property type="match status" value="1"/>
</dbReference>
<dbReference type="InterPro" id="IPR020019">
    <property type="entry name" value="AcTrfase_PglD-like"/>
</dbReference>
<dbReference type="InterPro" id="IPR041561">
    <property type="entry name" value="PglD_N"/>
</dbReference>
<feature type="active site" description="Proton acceptor" evidence="5">
    <location>
        <position position="121"/>
    </location>
</feature>
<organism evidence="8">
    <name type="scientific">Parabacteroides goldsteinii</name>
    <dbReference type="NCBI Taxonomy" id="328812"/>
    <lineage>
        <taxon>Bacteria</taxon>
        <taxon>Pseudomonadati</taxon>
        <taxon>Bacteroidota</taxon>
        <taxon>Bacteroidia</taxon>
        <taxon>Bacteroidales</taxon>
        <taxon>Tannerellaceae</taxon>
        <taxon>Parabacteroides</taxon>
    </lineage>
</organism>
<keyword evidence="4" id="KW-0012">Acyltransferase</keyword>
<dbReference type="Pfam" id="PF00132">
    <property type="entry name" value="Hexapep"/>
    <property type="match status" value="1"/>
</dbReference>
<feature type="binding site" evidence="6">
    <location>
        <begin position="7"/>
        <end position="9"/>
    </location>
    <ligand>
        <name>substrate</name>
    </ligand>
</feature>
<dbReference type="PROSITE" id="PS00101">
    <property type="entry name" value="HEXAPEP_TRANSFERASES"/>
    <property type="match status" value="1"/>
</dbReference>
<evidence type="ECO:0000259" key="7">
    <source>
        <dbReference type="Pfam" id="PF17836"/>
    </source>
</evidence>
<keyword evidence="2 8" id="KW-0808">Transferase</keyword>
<gene>
    <name evidence="8" type="ORF">GKE01_18240</name>
</gene>
<reference evidence="8" key="1">
    <citation type="journal article" date="2019" name="Nat. Med.">
        <title>A library of human gut bacterial isolates paired with longitudinal multiomics data enables mechanistic microbiome research.</title>
        <authorList>
            <person name="Poyet M."/>
            <person name="Groussin M."/>
            <person name="Gibbons S.M."/>
            <person name="Avila-Pacheco J."/>
            <person name="Jiang X."/>
            <person name="Kearney S.M."/>
            <person name="Perrotta A.R."/>
            <person name="Berdy B."/>
            <person name="Zhao S."/>
            <person name="Lieberman T.D."/>
            <person name="Swanson P.K."/>
            <person name="Smith M."/>
            <person name="Roesemann S."/>
            <person name="Alexander J.E."/>
            <person name="Rich S.A."/>
            <person name="Livny J."/>
            <person name="Vlamakis H."/>
            <person name="Clish C."/>
            <person name="Bullock K."/>
            <person name="Deik A."/>
            <person name="Scott J."/>
            <person name="Pierce K.A."/>
            <person name="Xavier R.J."/>
            <person name="Alm E.J."/>
        </authorList>
    </citation>
    <scope>NUCLEOTIDE SEQUENCE</scope>
    <source>
        <strain evidence="8">BIOML-A4</strain>
    </source>
</reference>
<dbReference type="EMBL" id="WKLP01000029">
    <property type="protein sequence ID" value="MRY13385.1"/>
    <property type="molecule type" value="Genomic_DNA"/>
</dbReference>
<evidence type="ECO:0000256" key="3">
    <source>
        <dbReference type="ARBA" id="ARBA00022737"/>
    </source>
</evidence>
<dbReference type="Pfam" id="PF17836">
    <property type="entry name" value="PglD_N"/>
    <property type="match status" value="1"/>
</dbReference>